<reference evidence="1 2" key="1">
    <citation type="journal article" date="2016" name="Nat. Commun.">
        <title>Thousands of microbial genomes shed light on interconnected biogeochemical processes in an aquifer system.</title>
        <authorList>
            <person name="Anantharaman K."/>
            <person name="Brown C.T."/>
            <person name="Hug L.A."/>
            <person name="Sharon I."/>
            <person name="Castelle C.J."/>
            <person name="Probst A.J."/>
            <person name="Thomas B.C."/>
            <person name="Singh A."/>
            <person name="Wilkins M.J."/>
            <person name="Karaoz U."/>
            <person name="Brodie E.L."/>
            <person name="Williams K.H."/>
            <person name="Hubbard S.S."/>
            <person name="Banfield J.F."/>
        </authorList>
    </citation>
    <scope>NUCLEOTIDE SEQUENCE [LARGE SCALE GENOMIC DNA]</scope>
</reference>
<evidence type="ECO:0000313" key="1">
    <source>
        <dbReference type="EMBL" id="OGK25036.1"/>
    </source>
</evidence>
<gene>
    <name evidence="1" type="ORF">A3C25_03185</name>
</gene>
<name>A0A1F7H2E6_9BACT</name>
<organism evidence="1 2">
    <name type="scientific">Candidatus Roizmanbacteria bacterium RIFCSPHIGHO2_02_FULL_38_11</name>
    <dbReference type="NCBI Taxonomy" id="1802039"/>
    <lineage>
        <taxon>Bacteria</taxon>
        <taxon>Candidatus Roizmaniibacteriota</taxon>
    </lineage>
</organism>
<dbReference type="EMBL" id="MFZO01000019">
    <property type="protein sequence ID" value="OGK25036.1"/>
    <property type="molecule type" value="Genomic_DNA"/>
</dbReference>
<sequence length="677" mass="76153">MKLPFFTNNANEGKFFFGIFLKEKEGVGLLMRVKDSNVILVDQEKFTYSNGWENLYEDIDELILKLEQHSKKQLHETIFFVYSHFIDQKTKEIRKPYLQKIKDLVNKLNLKALGYIECYEAIIHYLEKKEELPLTAVLLELDYSNLSVFVFKRGELTYSKILAHTDNFIDDLLTSFLEIKGKFLLPSRIILYNSKDLDKESTEIVTYRWSEELFVQLPRVEVIKEHELIQGLLGVFGEQFTRKTSAVKIVEEKPKNEVLGFVIGGDVAEAKTSNSAKDTVVPKQHFSLTGIFNKIKVLTKSVTSLPQIFNKKWTAVIGIVLVVSGLLLNEYLFHKATITLFLPSQTIKKDLELTSGDLGIETTSKTSDLTESKPATGKKEIGEKARGSITVHNFDDKENVLVKGTVLESGGLKFSLDQEVKVASASVVTISGGLVKQPGKAKVSATAVELGPQSNIPSGKQFKIGDFSTNLYFGLNESAFTGGTKREVKTVASKDMEDLKKSLQELAKKQKLDSADDKNPDKKTIEKLTETELTEAKFDKELGEETEVLNLKAKVRATIYFYKEKELKDLVAKTLSRELEKGFALQKDKLTYKVEGAEKKGSKISMTIAANGKAVKDVAKSEIVNKVRGRSIGGLETLLKDNFKVQGFEFDIEPKLPIIQNWMPFFEQNISLEISSL</sequence>
<protein>
    <recommendedName>
        <fullName evidence="3">Baseplate protein J-like domain-containing protein</fullName>
    </recommendedName>
</protein>
<accession>A0A1F7H2E6</accession>
<dbReference type="Proteomes" id="UP000177913">
    <property type="component" value="Unassembled WGS sequence"/>
</dbReference>
<proteinExistence type="predicted"/>
<dbReference type="AlphaFoldDB" id="A0A1F7H2E6"/>
<evidence type="ECO:0000313" key="2">
    <source>
        <dbReference type="Proteomes" id="UP000177913"/>
    </source>
</evidence>
<comment type="caution">
    <text evidence="1">The sequence shown here is derived from an EMBL/GenBank/DDBJ whole genome shotgun (WGS) entry which is preliminary data.</text>
</comment>
<evidence type="ECO:0008006" key="3">
    <source>
        <dbReference type="Google" id="ProtNLM"/>
    </source>
</evidence>